<dbReference type="FunFam" id="3.40.47.10:FF:000014">
    <property type="entry name" value="Chalcone synthase 1"/>
    <property type="match status" value="1"/>
</dbReference>
<evidence type="ECO:0000313" key="6">
    <source>
        <dbReference type="EMBL" id="KAJ7001401.1"/>
    </source>
</evidence>
<proteinExistence type="inferred from homology"/>
<dbReference type="InterPro" id="IPR016039">
    <property type="entry name" value="Thiolase-like"/>
</dbReference>
<evidence type="ECO:0000256" key="2">
    <source>
        <dbReference type="RuleBase" id="RU003633"/>
    </source>
</evidence>
<dbReference type="GO" id="GO:0019509">
    <property type="term" value="P:L-methionine salvage from methylthioadenosine"/>
    <property type="evidence" value="ECO:0007669"/>
    <property type="project" value="InterPro"/>
</dbReference>
<keyword evidence="2" id="KW-0012">Acyltransferase</keyword>
<dbReference type="InterPro" id="IPR044580">
    <property type="entry name" value="MTAN"/>
</dbReference>
<dbReference type="Gene3D" id="3.40.47.10">
    <property type="match status" value="2"/>
</dbReference>
<dbReference type="SUPFAM" id="SSF53901">
    <property type="entry name" value="Thiolase-like"/>
    <property type="match status" value="2"/>
</dbReference>
<dbReference type="GO" id="GO:0008930">
    <property type="term" value="F:methylthioadenosine nucleosidase activity"/>
    <property type="evidence" value="ECO:0007669"/>
    <property type="project" value="InterPro"/>
</dbReference>
<dbReference type="InterPro" id="IPR035994">
    <property type="entry name" value="Nucleoside_phosphorylase_sf"/>
</dbReference>
<organism evidence="6 7">
    <name type="scientific">Populus alba x Populus x berolinensis</name>
    <dbReference type="NCBI Taxonomy" id="444605"/>
    <lineage>
        <taxon>Eukaryota</taxon>
        <taxon>Viridiplantae</taxon>
        <taxon>Streptophyta</taxon>
        <taxon>Embryophyta</taxon>
        <taxon>Tracheophyta</taxon>
        <taxon>Spermatophyta</taxon>
        <taxon>Magnoliopsida</taxon>
        <taxon>eudicotyledons</taxon>
        <taxon>Gunneridae</taxon>
        <taxon>Pentapetalae</taxon>
        <taxon>rosids</taxon>
        <taxon>fabids</taxon>
        <taxon>Malpighiales</taxon>
        <taxon>Salicaceae</taxon>
        <taxon>Saliceae</taxon>
        <taxon>Populus</taxon>
    </lineage>
</organism>
<feature type="domain" description="Chalcone/stilbene synthase N-terminal" evidence="3">
    <location>
        <begin position="333"/>
        <end position="492"/>
    </location>
</feature>
<dbReference type="Pfam" id="PF02797">
    <property type="entry name" value="Chal_sti_synt_C"/>
    <property type="match status" value="1"/>
</dbReference>
<keyword evidence="7" id="KW-1185">Reference proteome</keyword>
<accession>A0AAD6W7B2</accession>
<dbReference type="Gene3D" id="3.40.50.1580">
    <property type="entry name" value="Nucleoside phosphorylase domain"/>
    <property type="match status" value="1"/>
</dbReference>
<dbReference type="CDD" id="cd09008">
    <property type="entry name" value="MTAN"/>
    <property type="match status" value="1"/>
</dbReference>
<feature type="domain" description="Nucleoside phosphorylase" evidence="4">
    <location>
        <begin position="25"/>
        <end position="252"/>
    </location>
</feature>
<comment type="similarity">
    <text evidence="1 2">Belongs to the thiolase-like superfamily. Chalcone/stilbene synthases family.</text>
</comment>
<dbReference type="Pfam" id="PF01048">
    <property type="entry name" value="PNP_UDP_1"/>
    <property type="match status" value="1"/>
</dbReference>
<evidence type="ECO:0008006" key="8">
    <source>
        <dbReference type="Google" id="ProtNLM"/>
    </source>
</evidence>
<name>A0AAD6W7B2_9ROSI</name>
<protein>
    <recommendedName>
        <fullName evidence="8">Chalcone synthase</fullName>
    </recommendedName>
</protein>
<dbReference type="AlphaFoldDB" id="A0AAD6W7B2"/>
<evidence type="ECO:0000259" key="3">
    <source>
        <dbReference type="Pfam" id="PF00195"/>
    </source>
</evidence>
<keyword evidence="2" id="KW-0808">Transferase</keyword>
<comment type="caution">
    <text evidence="6">The sequence shown here is derived from an EMBL/GenBank/DDBJ whole genome shotgun (WGS) entry which is preliminary data.</text>
</comment>
<dbReference type="GO" id="GO:0009116">
    <property type="term" value="P:nucleoside metabolic process"/>
    <property type="evidence" value="ECO:0007669"/>
    <property type="project" value="InterPro"/>
</dbReference>
<sequence>MAPHGEGSEEAMVVQDENRKPISSILIVIAMQTEAMPVVNKFQLKEDLDPVFPKGVPWVRYHGIYKDLHINLVWPGKDLTLGVDSVGTISASLVTYAAIQALQPDLIINAGTAGGFKVKGACISDVFLVSDVAFHDRRIPIPVFDLYGVGSRQSFSTPNLLKELNLKAGKLSTGDSLDMSPQDEASIVANEATVKDMEGAAVAYVADLLKVPAIFIKAVTDIVDGDKPTAEEFLQNLSAVTAALEQAVAQIVDFISGKFHIILVAPIFGAAHVNGAARAERCNNTRLQQCQHLFQQRNHGERTDRTRRLDIEGQSWQSYNSGSRQGISSPASHARISDEILNKYPELAIEGIPTIKQRLDICNDAVTQMAIGASRACIKKWGRSVSDITHMVYVSSSEARLPGGDLYLAGGLGLSPETQRVMLYFSGCSGGVAGLRVAKDIAENNPGSRVLLATSETTIIGFKPPSVDRPYDLVGVALFGDGAGAMVIGTNPVPVTESPLFELHTAIQNFLPNTEKAIDGRLTEEGISFKLARELPQIIEDNIEGFCHKLIGVAGLTDKDYNKMFWAVHPGGPAILNRMEKRLDLLPDKLNASRRALMDYGNASSNTIVYVLEYMIEETRKMKAGAANCDWGLILAFGPGITFEGILARNLTI</sequence>
<gene>
    <name evidence="6" type="ORF">NC653_011733</name>
</gene>
<dbReference type="Proteomes" id="UP001164929">
    <property type="component" value="Chromosome 4"/>
</dbReference>
<dbReference type="Pfam" id="PF00195">
    <property type="entry name" value="Chal_sti_synt_N"/>
    <property type="match status" value="1"/>
</dbReference>
<reference evidence="6 7" key="1">
    <citation type="journal article" date="2023" name="Mol. Ecol. Resour.">
        <title>Chromosome-level genome assembly of a triploid poplar Populus alba 'Berolinensis'.</title>
        <authorList>
            <person name="Chen S."/>
            <person name="Yu Y."/>
            <person name="Wang X."/>
            <person name="Wang S."/>
            <person name="Zhang T."/>
            <person name="Zhou Y."/>
            <person name="He R."/>
            <person name="Meng N."/>
            <person name="Wang Y."/>
            <person name="Liu W."/>
            <person name="Liu Z."/>
            <person name="Liu J."/>
            <person name="Guo Q."/>
            <person name="Huang H."/>
            <person name="Sederoff R.R."/>
            <person name="Wang G."/>
            <person name="Qu G."/>
            <person name="Chen S."/>
        </authorList>
    </citation>
    <scope>NUCLEOTIDE SEQUENCE [LARGE SCALE GENOMIC DNA]</scope>
    <source>
        <strain evidence="6">SC-2020</strain>
    </source>
</reference>
<dbReference type="InterPro" id="IPR012328">
    <property type="entry name" value="Chalcone/stilbene_synt_C"/>
</dbReference>
<dbReference type="InterPro" id="IPR000845">
    <property type="entry name" value="Nucleoside_phosphorylase_d"/>
</dbReference>
<feature type="domain" description="Chalcone/stilbene synthase C-terminal" evidence="5">
    <location>
        <begin position="502"/>
        <end position="651"/>
    </location>
</feature>
<dbReference type="GO" id="GO:0016746">
    <property type="term" value="F:acyltransferase activity"/>
    <property type="evidence" value="ECO:0007669"/>
    <property type="project" value="UniProtKB-KW"/>
</dbReference>
<dbReference type="PANTHER" id="PTHR46994:SF1">
    <property type="entry name" value="5'-METHYLTHIOADENOSINE NUCLEOSIDASE"/>
    <property type="match status" value="1"/>
</dbReference>
<dbReference type="PANTHER" id="PTHR46994">
    <property type="entry name" value="5'-METHYLTHIOADENOSINE/S-ADENOSYLHOMOCYSTEINE NUCLEOSIDASE 1"/>
    <property type="match status" value="1"/>
</dbReference>
<evidence type="ECO:0000313" key="7">
    <source>
        <dbReference type="Proteomes" id="UP001164929"/>
    </source>
</evidence>
<evidence type="ECO:0000259" key="5">
    <source>
        <dbReference type="Pfam" id="PF02797"/>
    </source>
</evidence>
<dbReference type="SUPFAM" id="SSF53167">
    <property type="entry name" value="Purine and uridine phosphorylases"/>
    <property type="match status" value="1"/>
</dbReference>
<evidence type="ECO:0000256" key="1">
    <source>
        <dbReference type="ARBA" id="ARBA00005531"/>
    </source>
</evidence>
<dbReference type="EMBL" id="JAQIZT010000004">
    <property type="protein sequence ID" value="KAJ7001401.1"/>
    <property type="molecule type" value="Genomic_DNA"/>
</dbReference>
<dbReference type="InterPro" id="IPR001099">
    <property type="entry name" value="Chalcone/stilbene_synt_N"/>
</dbReference>
<evidence type="ECO:0000259" key="4">
    <source>
        <dbReference type="Pfam" id="PF01048"/>
    </source>
</evidence>
<dbReference type="CDD" id="cd00831">
    <property type="entry name" value="CHS_like"/>
    <property type="match status" value="1"/>
</dbReference>